<protein>
    <recommendedName>
        <fullName evidence="3">ESX-1 secretion-associated protein</fullName>
    </recommendedName>
</protein>
<evidence type="ECO:0000313" key="1">
    <source>
        <dbReference type="EMBL" id="RRD51012.1"/>
    </source>
</evidence>
<name>A0A3P1WWM7_9ACTN</name>
<reference evidence="1 2" key="1">
    <citation type="submission" date="2018-11" db="EMBL/GenBank/DDBJ databases">
        <title>Genomes From Bacteria Associated with the Canine Oral Cavity: a Test Case for Automated Genome-Based Taxonomic Assignment.</title>
        <authorList>
            <person name="Coil D.A."/>
            <person name="Jospin G."/>
            <person name="Darling A.E."/>
            <person name="Wallis C."/>
            <person name="Davis I.J."/>
            <person name="Harris S."/>
            <person name="Eisen J.A."/>
            <person name="Holcombe L.J."/>
            <person name="O'Flynn C."/>
        </authorList>
    </citation>
    <scope>NUCLEOTIDE SEQUENCE [LARGE SCALE GENOMIC DNA]</scope>
    <source>
        <strain evidence="1 2">OH2822_COT-296</strain>
    </source>
</reference>
<dbReference type="InterPro" id="IPR045436">
    <property type="entry name" value="DUF6507"/>
</dbReference>
<organism evidence="1 2">
    <name type="scientific">Arachnia propionica</name>
    <dbReference type="NCBI Taxonomy" id="1750"/>
    <lineage>
        <taxon>Bacteria</taxon>
        <taxon>Bacillati</taxon>
        <taxon>Actinomycetota</taxon>
        <taxon>Actinomycetes</taxon>
        <taxon>Propionibacteriales</taxon>
        <taxon>Propionibacteriaceae</taxon>
        <taxon>Arachnia</taxon>
    </lineage>
</organism>
<evidence type="ECO:0000313" key="2">
    <source>
        <dbReference type="Proteomes" id="UP000280935"/>
    </source>
</evidence>
<accession>A0A3P1WWM7</accession>
<dbReference type="AlphaFoldDB" id="A0A3P1WWM7"/>
<dbReference type="EMBL" id="RQYT01000003">
    <property type="protein sequence ID" value="RRD51012.1"/>
    <property type="molecule type" value="Genomic_DNA"/>
</dbReference>
<proteinExistence type="predicted"/>
<sequence length="100" mass="10335">MSHTEGQAEVAKRDGTTVSSDIDALASACTGRSSSISSALLAAYHRALDPALTKAVTQVDNAIAGGRGAVRAIQDGHEEMAANSAWDARAVDTVEIPDRK</sequence>
<dbReference type="Pfam" id="PF20117">
    <property type="entry name" value="DUF6507"/>
    <property type="match status" value="1"/>
</dbReference>
<evidence type="ECO:0008006" key="3">
    <source>
        <dbReference type="Google" id="ProtNLM"/>
    </source>
</evidence>
<dbReference type="Proteomes" id="UP000280935">
    <property type="component" value="Unassembled WGS sequence"/>
</dbReference>
<gene>
    <name evidence="1" type="ORF">EII35_02190</name>
</gene>
<comment type="caution">
    <text evidence="1">The sequence shown here is derived from an EMBL/GenBank/DDBJ whole genome shotgun (WGS) entry which is preliminary data.</text>
</comment>